<dbReference type="Proteomes" id="UP000006844">
    <property type="component" value="Chromosome"/>
</dbReference>
<dbReference type="RefSeq" id="WP_013567892.1">
    <property type="nucleotide sequence ID" value="NC_014963.1"/>
</dbReference>
<name>E8V004_TERSS</name>
<keyword evidence="1" id="KW-0732">Signal</keyword>
<protein>
    <submittedName>
        <fullName evidence="2">Uncharacterized protein</fullName>
    </submittedName>
</protein>
<dbReference type="OrthoDB" id="2654667at2"/>
<feature type="chain" id="PRO_5003228839" evidence="1">
    <location>
        <begin position="20"/>
        <end position="148"/>
    </location>
</feature>
<keyword evidence="3" id="KW-1185">Reference proteome</keyword>
<feature type="signal peptide" evidence="1">
    <location>
        <begin position="1"/>
        <end position="19"/>
    </location>
</feature>
<reference evidence="2 3" key="1">
    <citation type="journal article" date="2012" name="Stand. Genomic Sci.">
        <title>Complete genome sequence of Terriglobus saanensis type strain SP1PR4(T), an Acidobacteria from tundra soil.</title>
        <authorList>
            <person name="Rawat S.R."/>
            <person name="Mannisto M.K."/>
            <person name="Starovoytov V."/>
            <person name="Goodwin L."/>
            <person name="Nolan M."/>
            <person name="Hauser L."/>
            <person name="Land M."/>
            <person name="Davenport K.W."/>
            <person name="Woyke T."/>
            <person name="Haggblom M.M."/>
        </authorList>
    </citation>
    <scope>NUCLEOTIDE SEQUENCE</scope>
    <source>
        <strain evidence="3">ATCC BAA-1853 / DSM 23119 / SP1PR4</strain>
    </source>
</reference>
<dbReference type="EMBL" id="CP002467">
    <property type="protein sequence ID" value="ADV82159.1"/>
    <property type="molecule type" value="Genomic_DNA"/>
</dbReference>
<accession>E8V004</accession>
<dbReference type="eggNOG" id="ENOG5030ZTQ">
    <property type="taxonomic scope" value="Bacteria"/>
</dbReference>
<dbReference type="Pfam" id="PF13798">
    <property type="entry name" value="PCYCGC"/>
    <property type="match status" value="1"/>
</dbReference>
<gene>
    <name evidence="2" type="ordered locus">AciPR4_1335</name>
</gene>
<dbReference type="NCBIfam" id="NF041379">
    <property type="entry name" value="OS_HP4_CYCXC"/>
    <property type="match status" value="1"/>
</dbReference>
<organism evidence="2 3">
    <name type="scientific">Terriglobus saanensis (strain ATCC BAA-1853 / DSM 23119 / SP1PR4)</name>
    <dbReference type="NCBI Taxonomy" id="401053"/>
    <lineage>
        <taxon>Bacteria</taxon>
        <taxon>Pseudomonadati</taxon>
        <taxon>Acidobacteriota</taxon>
        <taxon>Terriglobia</taxon>
        <taxon>Terriglobales</taxon>
        <taxon>Acidobacteriaceae</taxon>
        <taxon>Terriglobus</taxon>
    </lineage>
</organism>
<dbReference type="AlphaFoldDB" id="E8V004"/>
<dbReference type="KEGG" id="tsa:AciPR4_1335"/>
<dbReference type="HOGENOM" id="CLU_115354_0_0_0"/>
<evidence type="ECO:0000313" key="3">
    <source>
        <dbReference type="Proteomes" id="UP000006844"/>
    </source>
</evidence>
<sequence>MKRTLTLVALSLLTLAAYAQYGNPTEEIPAYNAAPPRKPLKPVMQNEQLTGEYFSHGYQVRTYQMAKEIPAVLHQLPCYCRCDRAMGHNSLHSCFEGTHGAACSTCMKEAAYAYQQTKQGKTVSQIRAGIERGEWMDIDLQQIKTSTN</sequence>
<proteinExistence type="predicted"/>
<dbReference type="STRING" id="401053.AciPR4_1335"/>
<dbReference type="InterPro" id="IPR025673">
    <property type="entry name" value="PCYCGC"/>
</dbReference>
<evidence type="ECO:0000256" key="1">
    <source>
        <dbReference type="SAM" id="SignalP"/>
    </source>
</evidence>
<evidence type="ECO:0000313" key="2">
    <source>
        <dbReference type="EMBL" id="ADV82159.1"/>
    </source>
</evidence>